<comment type="caution">
    <text evidence="2">The sequence shown here is derived from an EMBL/GenBank/DDBJ whole genome shotgun (WGS) entry which is preliminary data.</text>
</comment>
<proteinExistence type="predicted"/>
<feature type="signal peptide" evidence="1">
    <location>
        <begin position="1"/>
        <end position="36"/>
    </location>
</feature>
<name>A0ABW7C6Z1_9CYAN</name>
<gene>
    <name evidence="2" type="ORF">VPK24_04865</name>
</gene>
<evidence type="ECO:0000313" key="3">
    <source>
        <dbReference type="Proteomes" id="UP001604335"/>
    </source>
</evidence>
<feature type="chain" id="PRO_5045144621" description="GerMN domain-containing protein" evidence="1">
    <location>
        <begin position="37"/>
        <end position="178"/>
    </location>
</feature>
<reference evidence="3" key="1">
    <citation type="journal article" date="2024" name="Algal Res.">
        <title>Biochemical, toxicological and genomic investigation of a high-biomass producing Limnothrix strain isolated from Italian shallow drinking water reservoir.</title>
        <authorList>
            <person name="Simonazzi M."/>
            <person name="Shishido T.K."/>
            <person name="Delbaje E."/>
            <person name="Wahlsten M."/>
            <person name="Fewer D.P."/>
            <person name="Sivonen K."/>
            <person name="Pezzolesi L."/>
            <person name="Pistocchi R."/>
        </authorList>
    </citation>
    <scope>NUCLEOTIDE SEQUENCE [LARGE SCALE GENOMIC DNA]</scope>
    <source>
        <strain evidence="3">LRLZ20PSL1</strain>
    </source>
</reference>
<accession>A0ABW7C6Z1</accession>
<keyword evidence="1" id="KW-0732">Signal</keyword>
<keyword evidence="3" id="KW-1185">Reference proteome</keyword>
<sequence length="178" mass="19368">MMFDRPRFSQASRPATPRRAPLALALLALATVPGLAGCNLTGDPSAQAAAIDSDPLPDTVSVDLYKPDGACKGLVAQSVKVPRDRPLEAAVGRLLIEATGDKPDPAFDLRHYRISLDTAKRAVTIDLRLNPDGRRKFQSLSSCEQLTLFGSLQATLTRNRLWPVDRVYFTDGDRPLSL</sequence>
<evidence type="ECO:0008006" key="4">
    <source>
        <dbReference type="Google" id="ProtNLM"/>
    </source>
</evidence>
<evidence type="ECO:0000313" key="2">
    <source>
        <dbReference type="EMBL" id="MFG3816958.1"/>
    </source>
</evidence>
<dbReference type="RefSeq" id="WP_393010985.1">
    <property type="nucleotide sequence ID" value="NZ_JAZAQF010000028.1"/>
</dbReference>
<dbReference type="Proteomes" id="UP001604335">
    <property type="component" value="Unassembled WGS sequence"/>
</dbReference>
<organism evidence="2 3">
    <name type="scientific">Limnothrix redekei LRLZ20PSL1</name>
    <dbReference type="NCBI Taxonomy" id="3112953"/>
    <lineage>
        <taxon>Bacteria</taxon>
        <taxon>Bacillati</taxon>
        <taxon>Cyanobacteriota</taxon>
        <taxon>Cyanophyceae</taxon>
        <taxon>Pseudanabaenales</taxon>
        <taxon>Pseudanabaenaceae</taxon>
        <taxon>Limnothrix</taxon>
    </lineage>
</organism>
<protein>
    <recommendedName>
        <fullName evidence="4">GerMN domain-containing protein</fullName>
    </recommendedName>
</protein>
<dbReference type="EMBL" id="JAZAQF010000028">
    <property type="protein sequence ID" value="MFG3816958.1"/>
    <property type="molecule type" value="Genomic_DNA"/>
</dbReference>
<evidence type="ECO:0000256" key="1">
    <source>
        <dbReference type="SAM" id="SignalP"/>
    </source>
</evidence>